<feature type="transmembrane region" description="Helical" evidence="5">
    <location>
        <begin position="489"/>
        <end position="512"/>
    </location>
</feature>
<dbReference type="AlphaFoldDB" id="A0A7S3YVV4"/>
<feature type="transmembrane region" description="Helical" evidence="5">
    <location>
        <begin position="630"/>
        <end position="648"/>
    </location>
</feature>
<keyword evidence="6" id="KW-0732">Signal</keyword>
<gene>
    <name evidence="8" type="ORF">LGLO00237_LOCUS15070</name>
</gene>
<feature type="transmembrane region" description="Helical" evidence="5">
    <location>
        <begin position="167"/>
        <end position="188"/>
    </location>
</feature>
<feature type="transmembrane region" description="Helical" evidence="5">
    <location>
        <begin position="351"/>
        <end position="369"/>
    </location>
</feature>
<dbReference type="InterPro" id="IPR013057">
    <property type="entry name" value="AA_transpt_TM"/>
</dbReference>
<evidence type="ECO:0000256" key="5">
    <source>
        <dbReference type="SAM" id="Phobius"/>
    </source>
</evidence>
<dbReference type="EMBL" id="HBIV01020926">
    <property type="protein sequence ID" value="CAE0663468.1"/>
    <property type="molecule type" value="Transcribed_RNA"/>
</dbReference>
<proteinExistence type="predicted"/>
<dbReference type="PANTHER" id="PTHR22950:SF349">
    <property type="entry name" value="AMINO ACID TRANSPORTER TRANSMEMBRANE DOMAIN-CONTAINING PROTEIN"/>
    <property type="match status" value="1"/>
</dbReference>
<feature type="transmembrane region" description="Helical" evidence="5">
    <location>
        <begin position="595"/>
        <end position="618"/>
    </location>
</feature>
<protein>
    <recommendedName>
        <fullName evidence="7">Amino acid transporter transmembrane domain-containing protein</fullName>
    </recommendedName>
</protein>
<keyword evidence="2 5" id="KW-0812">Transmembrane</keyword>
<reference evidence="8" key="1">
    <citation type="submission" date="2021-01" db="EMBL/GenBank/DDBJ databases">
        <authorList>
            <person name="Corre E."/>
            <person name="Pelletier E."/>
            <person name="Niang G."/>
            <person name="Scheremetjew M."/>
            <person name="Finn R."/>
            <person name="Kale V."/>
            <person name="Holt S."/>
            <person name="Cochrane G."/>
            <person name="Meng A."/>
            <person name="Brown T."/>
            <person name="Cohen L."/>
        </authorList>
    </citation>
    <scope>NUCLEOTIDE SEQUENCE</scope>
    <source>
        <strain evidence="8">CCCM811</strain>
    </source>
</reference>
<feature type="domain" description="Amino acid transporter transmembrane" evidence="7">
    <location>
        <begin position="327"/>
        <end position="624"/>
    </location>
</feature>
<keyword evidence="3 5" id="KW-1133">Transmembrane helix</keyword>
<evidence type="ECO:0000313" key="8">
    <source>
        <dbReference type="EMBL" id="CAE0663468.1"/>
    </source>
</evidence>
<evidence type="ECO:0000256" key="4">
    <source>
        <dbReference type="ARBA" id="ARBA00023136"/>
    </source>
</evidence>
<evidence type="ECO:0000256" key="3">
    <source>
        <dbReference type="ARBA" id="ARBA00022989"/>
    </source>
</evidence>
<accession>A0A7S3YVV4</accession>
<comment type="subcellular location">
    <subcellularLocation>
        <location evidence="1">Membrane</location>
        <topology evidence="1">Multi-pass membrane protein</topology>
    </subcellularLocation>
</comment>
<feature type="transmembrane region" description="Helical" evidence="5">
    <location>
        <begin position="381"/>
        <end position="399"/>
    </location>
</feature>
<dbReference type="PANTHER" id="PTHR22950">
    <property type="entry name" value="AMINO ACID TRANSPORTER"/>
    <property type="match status" value="1"/>
</dbReference>
<dbReference type="Pfam" id="PF01490">
    <property type="entry name" value="Aa_trans"/>
    <property type="match status" value="1"/>
</dbReference>
<feature type="chain" id="PRO_5030515803" description="Amino acid transporter transmembrane domain-containing protein" evidence="6">
    <location>
        <begin position="22"/>
        <end position="650"/>
    </location>
</feature>
<feature type="signal peptide" evidence="6">
    <location>
        <begin position="1"/>
        <end position="21"/>
    </location>
</feature>
<evidence type="ECO:0000256" key="6">
    <source>
        <dbReference type="SAM" id="SignalP"/>
    </source>
</evidence>
<feature type="transmembrane region" description="Helical" evidence="5">
    <location>
        <begin position="110"/>
        <end position="130"/>
    </location>
</feature>
<feature type="transmembrane region" description="Helical" evidence="5">
    <location>
        <begin position="532"/>
        <end position="556"/>
    </location>
</feature>
<feature type="transmembrane region" description="Helical" evidence="5">
    <location>
        <begin position="406"/>
        <end position="428"/>
    </location>
</feature>
<dbReference type="GO" id="GO:0005774">
    <property type="term" value="C:vacuolar membrane"/>
    <property type="evidence" value="ECO:0007669"/>
    <property type="project" value="TreeGrafter"/>
</dbReference>
<name>A0A7S3YVV4_9EUKA</name>
<evidence type="ECO:0000259" key="7">
    <source>
        <dbReference type="Pfam" id="PF01490"/>
    </source>
</evidence>
<evidence type="ECO:0000256" key="1">
    <source>
        <dbReference type="ARBA" id="ARBA00004141"/>
    </source>
</evidence>
<sequence>MRLPVSSALGLIVVTLGPCDGAWSSIRAQKSRGVERSGLESQAKPNSPSSTFEPMRYLLSAMDAPRVEYFDKHDRTHMHALKEHAQLTPTSTRIETIHIAQYNAGKHSRFSFLVFGIAAWLLGVGLYLYGDNKSEGEESSRQTFSQATANIVNMFIGAGLWSVPFSIYLGGWVAFPLSMMITCIVYFTSRELVKLQLRHSSIAMGNNILTYRDGEEVEQNEGVSHRSLGADPNIIRAASAEESKFHQTQENSGNNGNALVDNRRTHASSAQISRQSSVHWESREVDGQGAPIATGMGHRGLGSQEFMFNPTQIRADSSQGYLSHQVATQRKRVDSYLDVVEAVLGINARRVATVFVTCEYLGIAVVLTLNLWDMSSRALEVPIWVMGLSTTLMVIPFLLKTNWGMLAYVNFFSVVVLLTTISCIFARLEASDRTWGKLTGENRSAMALPTASQFVLCFGVQLSVFAGGAPSVPTILNNSIEKRNFIWEVLRPSFIVIALLVMTMAIGGFGAYGSDVMVFVSDNVTADPDFGLPLALLIGAAIIATLPSVITLAAELLAGRESRAGEGLLFRLAVYFVVIGAAIMFLSHLDVVLEITGLLCMSFTAIIIPLVMSLTEFWDEDSTYTKGLKMAVAGSTAGMVAGYFHLLLTA</sequence>
<dbReference type="GO" id="GO:0015179">
    <property type="term" value="F:L-amino acid transmembrane transporter activity"/>
    <property type="evidence" value="ECO:0007669"/>
    <property type="project" value="TreeGrafter"/>
</dbReference>
<feature type="transmembrane region" description="Helical" evidence="5">
    <location>
        <begin position="568"/>
        <end position="589"/>
    </location>
</feature>
<organism evidence="8">
    <name type="scientific">Lotharella globosa</name>
    <dbReference type="NCBI Taxonomy" id="91324"/>
    <lineage>
        <taxon>Eukaryota</taxon>
        <taxon>Sar</taxon>
        <taxon>Rhizaria</taxon>
        <taxon>Cercozoa</taxon>
        <taxon>Chlorarachniophyceae</taxon>
        <taxon>Lotharella</taxon>
    </lineage>
</organism>
<keyword evidence="4 5" id="KW-0472">Membrane</keyword>
<evidence type="ECO:0000256" key="2">
    <source>
        <dbReference type="ARBA" id="ARBA00022692"/>
    </source>
</evidence>